<dbReference type="PANTHER" id="PTHR21500">
    <property type="entry name" value="TUBULIN-SPECIFIC CHAPERONE A"/>
    <property type="match status" value="1"/>
</dbReference>
<comment type="similarity">
    <text evidence="1 3">Belongs to the TBCA family.</text>
</comment>
<dbReference type="InterPro" id="IPR004226">
    <property type="entry name" value="TBCA"/>
</dbReference>
<dbReference type="PANTHER" id="PTHR21500:SF0">
    <property type="entry name" value="TUBULIN-SPECIFIC CHAPERONE A"/>
    <property type="match status" value="1"/>
</dbReference>
<proteinExistence type="inferred from homology"/>
<comment type="subunit">
    <text evidence="3">Supercomplex made of cofactors A to E. Cofactors A and D function by capturing and stabilizing tubulin in a quasi-native conformation. Cofactor E binds to the cofactor D-tubulin complex; interaction with cofactor C then causes the release of tubulin polypeptides that are committed to the native state.</text>
</comment>
<dbReference type="EMBL" id="JAPMOS010000003">
    <property type="protein sequence ID" value="KAJ4462269.1"/>
    <property type="molecule type" value="Genomic_DNA"/>
</dbReference>
<dbReference type="InterPro" id="IPR036126">
    <property type="entry name" value="TBCA_sf"/>
</dbReference>
<evidence type="ECO:0000256" key="3">
    <source>
        <dbReference type="RuleBase" id="RU364030"/>
    </source>
</evidence>
<feature type="region of interest" description="Disordered" evidence="4">
    <location>
        <begin position="1"/>
        <end position="21"/>
    </location>
</feature>
<evidence type="ECO:0000313" key="5">
    <source>
        <dbReference type="EMBL" id="KAJ4462269.1"/>
    </source>
</evidence>
<keyword evidence="3" id="KW-0963">Cytoplasm</keyword>
<keyword evidence="2 3" id="KW-0143">Chaperone</keyword>
<dbReference type="Gene3D" id="1.20.58.90">
    <property type="match status" value="1"/>
</dbReference>
<gene>
    <name evidence="5" type="ORF">PAPYR_863</name>
</gene>
<feature type="compositionally biased region" description="Pro residues" evidence="4">
    <location>
        <begin position="1"/>
        <end position="10"/>
    </location>
</feature>
<keyword evidence="6" id="KW-1185">Reference proteome</keyword>
<protein>
    <recommendedName>
        <fullName evidence="3">Tubulin-specific chaperone A</fullName>
    </recommendedName>
</protein>
<sequence>MSAVPAPAPVSAPVAPTREDPALRPLKIKTGVCTRIIKEATSYQHELAAQTQKVERMRASGVDASDVKKQMEVLADTRQMLPDCKRRLEAAHQDLAAAMGAVSEALRGSATYEAATQTAANVERFLREFNESP</sequence>
<keyword evidence="3" id="KW-0206">Cytoskeleton</keyword>
<evidence type="ECO:0000256" key="1">
    <source>
        <dbReference type="ARBA" id="ARBA00006806"/>
    </source>
</evidence>
<dbReference type="Pfam" id="PF02970">
    <property type="entry name" value="TBCA"/>
    <property type="match status" value="1"/>
</dbReference>
<dbReference type="Proteomes" id="UP001141327">
    <property type="component" value="Unassembled WGS sequence"/>
</dbReference>
<evidence type="ECO:0000313" key="6">
    <source>
        <dbReference type="Proteomes" id="UP001141327"/>
    </source>
</evidence>
<dbReference type="SUPFAM" id="SSF46988">
    <property type="entry name" value="Tubulin chaperone cofactor A"/>
    <property type="match status" value="1"/>
</dbReference>
<organism evidence="5 6">
    <name type="scientific">Paratrimastix pyriformis</name>
    <dbReference type="NCBI Taxonomy" id="342808"/>
    <lineage>
        <taxon>Eukaryota</taxon>
        <taxon>Metamonada</taxon>
        <taxon>Preaxostyla</taxon>
        <taxon>Paratrimastigidae</taxon>
        <taxon>Paratrimastix</taxon>
    </lineage>
</organism>
<keyword evidence="3" id="KW-0493">Microtubule</keyword>
<comment type="subcellular location">
    <subcellularLocation>
        <location evidence="3">Cytoplasm</location>
        <location evidence="3">Cytoskeleton</location>
    </subcellularLocation>
</comment>
<evidence type="ECO:0000256" key="2">
    <source>
        <dbReference type="ARBA" id="ARBA00023186"/>
    </source>
</evidence>
<name>A0ABQ8UT26_9EUKA</name>
<accession>A0ABQ8UT26</accession>
<reference evidence="5" key="1">
    <citation type="journal article" date="2022" name="bioRxiv">
        <title>Genomics of Preaxostyla Flagellates Illuminates Evolutionary Transitions and the Path Towards Mitochondrial Loss.</title>
        <authorList>
            <person name="Novak L.V.F."/>
            <person name="Treitli S.C."/>
            <person name="Pyrih J."/>
            <person name="Halakuc P."/>
            <person name="Pipaliya S.V."/>
            <person name="Vacek V."/>
            <person name="Brzon O."/>
            <person name="Soukal P."/>
            <person name="Eme L."/>
            <person name="Dacks J.B."/>
            <person name="Karnkowska A."/>
            <person name="Elias M."/>
            <person name="Hampl V."/>
        </authorList>
    </citation>
    <scope>NUCLEOTIDE SEQUENCE</scope>
    <source>
        <strain evidence="5">RCP-MX</strain>
    </source>
</reference>
<comment type="caution">
    <text evidence="5">The sequence shown here is derived from an EMBL/GenBank/DDBJ whole genome shotgun (WGS) entry which is preliminary data.</text>
</comment>
<evidence type="ECO:0000256" key="4">
    <source>
        <dbReference type="SAM" id="MobiDB-lite"/>
    </source>
</evidence>